<keyword evidence="9" id="KW-1185">Reference proteome</keyword>
<feature type="transmembrane region" description="Helical" evidence="6">
    <location>
        <begin position="520"/>
        <end position="540"/>
    </location>
</feature>
<dbReference type="PIRSF" id="PIRSF018968">
    <property type="entry name" value="ABC_permease_BceB"/>
    <property type="match status" value="1"/>
</dbReference>
<reference evidence="8" key="2">
    <citation type="submission" date="2020-09" db="EMBL/GenBank/DDBJ databases">
        <authorList>
            <person name="Sun Q."/>
            <person name="Zhou Y."/>
        </authorList>
    </citation>
    <scope>NUCLEOTIDE SEQUENCE</scope>
    <source>
        <strain evidence="8">CGMCC 1.12360</strain>
    </source>
</reference>
<keyword evidence="6" id="KW-0813">Transport</keyword>
<keyword evidence="4 6" id="KW-1133">Transmembrane helix</keyword>
<dbReference type="EMBL" id="BMEV01000018">
    <property type="protein sequence ID" value="GGH74306.1"/>
    <property type="molecule type" value="Genomic_DNA"/>
</dbReference>
<evidence type="ECO:0000256" key="2">
    <source>
        <dbReference type="ARBA" id="ARBA00022475"/>
    </source>
</evidence>
<dbReference type="GO" id="GO:0005886">
    <property type="term" value="C:plasma membrane"/>
    <property type="evidence" value="ECO:0007669"/>
    <property type="project" value="UniProtKB-SubCell"/>
</dbReference>
<feature type="transmembrane region" description="Helical" evidence="6">
    <location>
        <begin position="574"/>
        <end position="596"/>
    </location>
</feature>
<gene>
    <name evidence="8" type="ORF">GCM10010978_13040</name>
</gene>
<feature type="domain" description="ABC3 transporter permease C-terminal" evidence="7">
    <location>
        <begin position="525"/>
        <end position="631"/>
    </location>
</feature>
<feature type="transmembrane region" description="Helical" evidence="6">
    <location>
        <begin position="18"/>
        <end position="35"/>
    </location>
</feature>
<dbReference type="PANTHER" id="PTHR46795:SF3">
    <property type="entry name" value="ABC TRANSPORTER PERMEASE"/>
    <property type="match status" value="1"/>
</dbReference>
<comment type="subcellular location">
    <subcellularLocation>
        <location evidence="1 6">Cell membrane</location>
        <topology evidence="1 6">Multi-pass membrane protein</topology>
    </subcellularLocation>
</comment>
<dbReference type="InterPro" id="IPR052536">
    <property type="entry name" value="ABC-4_Integral_Memb_Prot"/>
</dbReference>
<dbReference type="PANTHER" id="PTHR46795">
    <property type="entry name" value="ABC TRANSPORTER PERMEASE-RELATED-RELATED"/>
    <property type="match status" value="1"/>
</dbReference>
<feature type="domain" description="ABC3 transporter permease C-terminal" evidence="7">
    <location>
        <begin position="61"/>
        <end position="176"/>
    </location>
</feature>
<dbReference type="RefSeq" id="WP_188391579.1">
    <property type="nucleotide sequence ID" value="NZ_BMEV01000018.1"/>
</dbReference>
<protein>
    <submittedName>
        <fullName evidence="8">ABC transporter permease</fullName>
    </submittedName>
</protein>
<feature type="transmembrane region" description="Helical" evidence="6">
    <location>
        <begin position="55"/>
        <end position="75"/>
    </location>
</feature>
<keyword evidence="2 6" id="KW-1003">Cell membrane</keyword>
<comment type="similarity">
    <text evidence="6">Belongs to the ABC-4 integral membrane protein family.</text>
</comment>
<evidence type="ECO:0000259" key="7">
    <source>
        <dbReference type="Pfam" id="PF02687"/>
    </source>
</evidence>
<evidence type="ECO:0000256" key="1">
    <source>
        <dbReference type="ARBA" id="ARBA00004651"/>
    </source>
</evidence>
<dbReference type="InterPro" id="IPR003838">
    <property type="entry name" value="ABC3_permease_C"/>
</dbReference>
<evidence type="ECO:0000313" key="8">
    <source>
        <dbReference type="EMBL" id="GGH74306.1"/>
    </source>
</evidence>
<keyword evidence="3 6" id="KW-0812">Transmembrane</keyword>
<sequence>MTLFSLAKKNIIGNFKNYLLYFISMIFSVVIYYTFVSLQYSPEVQNAIESSDSILNIFIAGSAVLILFVSIFIFYSNSFFTKKRKKEVGLYSLLGLKKKTIGRMLFYENIFMGGIAVLIGIIVGTILSKLFTMMVLKLLDAPVEVSFGLSVEAIINTLIVFLIISLVTSFQAYRLIYRFKLIELFRAEKEGEKVPKQSFIAAIASIIFIGFSYWLGFEPPTENLQVLTNLVLFLISIVAGTYLLFRFLTVYILRRIQNRKSSYYKGTNLVGISQLIYRINGNARTLTIIALLSAVTVSAISVGYSFYYTNEKQAEKAAPFSYMHISASDSTDREIEDVIQSDTEHAVIGQIDIPVIIASGEVTSPILQDYLENGPIKIVSEHTYHEALEILGKECNIQLTDKQTLGIQPLLTEYTSDNYKGHTVTVQLPNKELDLTFHSMAEDRIIPWSYPDFTIVVSDQLFSEIAAHVNPVTIKAYEVADEKTTKDTASQLQSLASEEMHLTTYYDVYREGLESGGLNLFILGFLGLVFLAATGSIIYFKQITEAHEDRGRYEILRKIGVSRKEVNAIIRKQMIFVFGLPLIIGVVHGLVILQIASNIFSVLIGTDLTVPIVVTTLVYFIIYLGYYFLTLTTVKNTVNN</sequence>
<dbReference type="Proteomes" id="UP000602050">
    <property type="component" value="Unassembled WGS sequence"/>
</dbReference>
<keyword evidence="5 6" id="KW-0472">Membrane</keyword>
<dbReference type="GO" id="GO:0055085">
    <property type="term" value="P:transmembrane transport"/>
    <property type="evidence" value="ECO:0007669"/>
    <property type="project" value="UniProtKB-UniRule"/>
</dbReference>
<name>A0A8J2ZS63_9BACI</name>
<accession>A0A8J2ZS63</accession>
<evidence type="ECO:0000256" key="3">
    <source>
        <dbReference type="ARBA" id="ARBA00022692"/>
    </source>
</evidence>
<feature type="transmembrane region" description="Helical" evidence="6">
    <location>
        <begin position="153"/>
        <end position="177"/>
    </location>
</feature>
<dbReference type="InterPro" id="IPR027022">
    <property type="entry name" value="ABC_permease_BceB-typ"/>
</dbReference>
<comment type="caution">
    <text evidence="8">The sequence shown here is derived from an EMBL/GenBank/DDBJ whole genome shotgun (WGS) entry which is preliminary data.</text>
</comment>
<feature type="transmembrane region" description="Helical" evidence="6">
    <location>
        <begin position="229"/>
        <end position="253"/>
    </location>
</feature>
<evidence type="ECO:0000256" key="5">
    <source>
        <dbReference type="ARBA" id="ARBA00023136"/>
    </source>
</evidence>
<evidence type="ECO:0000256" key="6">
    <source>
        <dbReference type="PIRNR" id="PIRNR018968"/>
    </source>
</evidence>
<feature type="transmembrane region" description="Helical" evidence="6">
    <location>
        <begin position="286"/>
        <end position="307"/>
    </location>
</feature>
<dbReference type="Pfam" id="PF02687">
    <property type="entry name" value="FtsX"/>
    <property type="match status" value="2"/>
</dbReference>
<feature type="transmembrane region" description="Helical" evidence="6">
    <location>
        <begin position="198"/>
        <end position="217"/>
    </location>
</feature>
<dbReference type="AlphaFoldDB" id="A0A8J2ZS63"/>
<organism evidence="8 9">
    <name type="scientific">Compostibacillus humi</name>
    <dbReference type="NCBI Taxonomy" id="1245525"/>
    <lineage>
        <taxon>Bacteria</taxon>
        <taxon>Bacillati</taxon>
        <taxon>Bacillota</taxon>
        <taxon>Bacilli</taxon>
        <taxon>Bacillales</taxon>
        <taxon>Bacillaceae</taxon>
        <taxon>Compostibacillus</taxon>
    </lineage>
</organism>
<proteinExistence type="inferred from homology"/>
<evidence type="ECO:0000256" key="4">
    <source>
        <dbReference type="ARBA" id="ARBA00022989"/>
    </source>
</evidence>
<reference evidence="8" key="1">
    <citation type="journal article" date="2014" name="Int. J. Syst. Evol. Microbiol.">
        <title>Complete genome sequence of Corynebacterium casei LMG S-19264T (=DSM 44701T), isolated from a smear-ripened cheese.</title>
        <authorList>
            <consortium name="US DOE Joint Genome Institute (JGI-PGF)"/>
            <person name="Walter F."/>
            <person name="Albersmeier A."/>
            <person name="Kalinowski J."/>
            <person name="Ruckert C."/>
        </authorList>
    </citation>
    <scope>NUCLEOTIDE SEQUENCE</scope>
    <source>
        <strain evidence="8">CGMCC 1.12360</strain>
    </source>
</reference>
<feature type="transmembrane region" description="Helical" evidence="6">
    <location>
        <begin position="106"/>
        <end position="133"/>
    </location>
</feature>
<evidence type="ECO:0000313" key="9">
    <source>
        <dbReference type="Proteomes" id="UP000602050"/>
    </source>
</evidence>
<feature type="transmembrane region" description="Helical" evidence="6">
    <location>
        <begin position="608"/>
        <end position="629"/>
    </location>
</feature>